<keyword evidence="1" id="KW-0812">Transmembrane</keyword>
<gene>
    <name evidence="2" type="ORF">O3M35_012332</name>
</gene>
<proteinExistence type="predicted"/>
<comment type="caution">
    <text evidence="2">The sequence shown here is derived from an EMBL/GenBank/DDBJ whole genome shotgun (WGS) entry which is preliminary data.</text>
</comment>
<keyword evidence="1" id="KW-0472">Membrane</keyword>
<organism evidence="2 3">
    <name type="scientific">Rhynocoris fuscipes</name>
    <dbReference type="NCBI Taxonomy" id="488301"/>
    <lineage>
        <taxon>Eukaryota</taxon>
        <taxon>Metazoa</taxon>
        <taxon>Ecdysozoa</taxon>
        <taxon>Arthropoda</taxon>
        <taxon>Hexapoda</taxon>
        <taxon>Insecta</taxon>
        <taxon>Pterygota</taxon>
        <taxon>Neoptera</taxon>
        <taxon>Paraneoptera</taxon>
        <taxon>Hemiptera</taxon>
        <taxon>Heteroptera</taxon>
        <taxon>Panheteroptera</taxon>
        <taxon>Cimicomorpha</taxon>
        <taxon>Reduviidae</taxon>
        <taxon>Harpactorinae</taxon>
        <taxon>Harpactorini</taxon>
        <taxon>Rhynocoris</taxon>
    </lineage>
</organism>
<protein>
    <submittedName>
        <fullName evidence="2">Uncharacterized protein</fullName>
    </submittedName>
</protein>
<keyword evidence="3" id="KW-1185">Reference proteome</keyword>
<keyword evidence="1" id="KW-1133">Transmembrane helix</keyword>
<reference evidence="2 3" key="1">
    <citation type="submission" date="2022-12" db="EMBL/GenBank/DDBJ databases">
        <title>Chromosome-level genome assembly of true bugs.</title>
        <authorList>
            <person name="Ma L."/>
            <person name="Li H."/>
        </authorList>
    </citation>
    <scope>NUCLEOTIDE SEQUENCE [LARGE SCALE GENOMIC DNA]</scope>
    <source>
        <strain evidence="2">Lab_2022b</strain>
    </source>
</reference>
<accession>A0AAW1CT89</accession>
<dbReference type="AlphaFoldDB" id="A0AAW1CT89"/>
<sequence length="95" mass="10391">MALPLLLLLGLKAGISVPLIFGTVALAAFKGLWSGLTSLVVTAALALRGFLPPPRIIQLPPPPTAHHAHITDYYTDYKRADDLYSKADDYNRYGW</sequence>
<dbReference type="EMBL" id="JAPXFL010000009">
    <property type="protein sequence ID" value="KAK9501641.1"/>
    <property type="molecule type" value="Genomic_DNA"/>
</dbReference>
<dbReference type="Proteomes" id="UP001461498">
    <property type="component" value="Unassembled WGS sequence"/>
</dbReference>
<evidence type="ECO:0000313" key="3">
    <source>
        <dbReference type="Proteomes" id="UP001461498"/>
    </source>
</evidence>
<name>A0AAW1CT89_9HEMI</name>
<evidence type="ECO:0000256" key="1">
    <source>
        <dbReference type="SAM" id="Phobius"/>
    </source>
</evidence>
<evidence type="ECO:0000313" key="2">
    <source>
        <dbReference type="EMBL" id="KAK9501641.1"/>
    </source>
</evidence>
<feature type="transmembrane region" description="Helical" evidence="1">
    <location>
        <begin position="32"/>
        <end position="51"/>
    </location>
</feature>